<feature type="transmembrane region" description="Helical" evidence="2">
    <location>
        <begin position="109"/>
        <end position="129"/>
    </location>
</feature>
<keyword evidence="2" id="KW-1133">Transmembrane helix</keyword>
<dbReference type="EMBL" id="SNRW01011585">
    <property type="protein sequence ID" value="KAA6374959.1"/>
    <property type="molecule type" value="Genomic_DNA"/>
</dbReference>
<feature type="transmembrane region" description="Helical" evidence="2">
    <location>
        <begin position="205"/>
        <end position="227"/>
    </location>
</feature>
<gene>
    <name evidence="3" type="ORF">EZS28_029514</name>
</gene>
<accession>A0A5J4UWW1</accession>
<evidence type="ECO:0000313" key="4">
    <source>
        <dbReference type="Proteomes" id="UP000324800"/>
    </source>
</evidence>
<proteinExistence type="predicted"/>
<evidence type="ECO:0000256" key="1">
    <source>
        <dbReference type="SAM" id="MobiDB-lite"/>
    </source>
</evidence>
<feature type="transmembrane region" description="Helical" evidence="2">
    <location>
        <begin position="141"/>
        <end position="163"/>
    </location>
</feature>
<evidence type="ECO:0000313" key="3">
    <source>
        <dbReference type="EMBL" id="KAA6374959.1"/>
    </source>
</evidence>
<feature type="transmembrane region" description="Helical" evidence="2">
    <location>
        <begin position="49"/>
        <end position="71"/>
    </location>
</feature>
<dbReference type="Proteomes" id="UP000324800">
    <property type="component" value="Unassembled WGS sequence"/>
</dbReference>
<feature type="non-terminal residue" evidence="3">
    <location>
        <position position="355"/>
    </location>
</feature>
<dbReference type="AlphaFoldDB" id="A0A5J4UWW1"/>
<protein>
    <submittedName>
        <fullName evidence="3">Putative DUF214 family protein</fullName>
    </submittedName>
</protein>
<feature type="region of interest" description="Disordered" evidence="1">
    <location>
        <begin position="335"/>
        <end position="355"/>
    </location>
</feature>
<reference evidence="3 4" key="1">
    <citation type="submission" date="2019-03" db="EMBL/GenBank/DDBJ databases">
        <title>Single cell metagenomics reveals metabolic interactions within the superorganism composed of flagellate Streblomastix strix and complex community of Bacteroidetes bacteria on its surface.</title>
        <authorList>
            <person name="Treitli S.C."/>
            <person name="Kolisko M."/>
            <person name="Husnik F."/>
            <person name="Keeling P."/>
            <person name="Hampl V."/>
        </authorList>
    </citation>
    <scope>NUCLEOTIDE SEQUENCE [LARGE SCALE GENOMIC DNA]</scope>
    <source>
        <strain evidence="3">ST1C</strain>
    </source>
</reference>
<dbReference type="OrthoDB" id="2126250at2759"/>
<name>A0A5J4UWW1_9EUKA</name>
<comment type="caution">
    <text evidence="3">The sequence shown here is derived from an EMBL/GenBank/DDBJ whole genome shotgun (WGS) entry which is preliminary data.</text>
</comment>
<keyword evidence="2" id="KW-0812">Transmembrane</keyword>
<organism evidence="3 4">
    <name type="scientific">Streblomastix strix</name>
    <dbReference type="NCBI Taxonomy" id="222440"/>
    <lineage>
        <taxon>Eukaryota</taxon>
        <taxon>Metamonada</taxon>
        <taxon>Preaxostyla</taxon>
        <taxon>Oxymonadida</taxon>
        <taxon>Streblomastigidae</taxon>
        <taxon>Streblomastix</taxon>
    </lineage>
</organism>
<dbReference type="PANTHER" id="PTHR32522">
    <property type="match status" value="1"/>
</dbReference>
<keyword evidence="2" id="KW-0472">Membrane</keyword>
<sequence>MISWASPILFALQFEIPDILLGIVAAQIANMIVMNMIEDMSIIPLDKVIPFQSFIISILISLAITIIASIFPIRHALSQNLHDSIDVQHVKTKLIVLSIERADKLNKPWSLLLSGVVLFSIGAGIYVLLPLSLVSSSITLLAVILFSLLTMIIVGLVILTINFEFLFERLISKVFLFWEQNTVRSISIKNLSAHRLRNRKATLQFSISLSFIVFVNIALKIIIQFVIDFNYHRNGGEIHGFISNQRQASLTESTLYKQNSVYVKNPQDIEKVIIANYSDIVKSITWASQPLEEAYPIPIRTQISNYGRSHIYNHQIIATTSKFMDDARSHNLQIGQMSEKRKLGKSGNSDYPIKQ</sequence>
<evidence type="ECO:0000256" key="2">
    <source>
        <dbReference type="SAM" id="Phobius"/>
    </source>
</evidence>
<dbReference type="PANTHER" id="PTHR32522:SF5">
    <property type="entry name" value="ABC3 TRANSPORTER PERMEASE PROTEIN DOMAIN-CONTAINING PROTEIN"/>
    <property type="match status" value="1"/>
</dbReference>